<proteinExistence type="inferred from homology"/>
<name>A0A451D3G1_9GAMM</name>
<dbReference type="SUPFAM" id="SSF53067">
    <property type="entry name" value="Actin-like ATPase domain"/>
    <property type="match status" value="2"/>
</dbReference>
<protein>
    <recommendedName>
        <fullName evidence="2">tRNA threonylcarbamoyladenosine biosynthesis protein TsaB</fullName>
    </recommendedName>
    <alternativeName>
        <fullName evidence="3">t(6)A37 threonylcarbamoyladenosine biosynthesis protein TsaB</fullName>
    </alternativeName>
</protein>
<sequence length="223" mass="25078">MRILALDTTMTSCSVALLNKTEEFTSIEHCPHQHTQYILPLIQDILQKGKLSIQELDFLAFASGPGNFSGIRICLSITQGLSLGADIPLIAISTLQIIAQAAWRHQSAQRILVAIHAHIGKIYWAEYQRSRNGDWIGKNTESLLTPEEILTRMNHLTGRWTCVGTGWLVYSQLIKNNHLELEITKITTPHAKDILPLAKKKIYLKSTILARNAKPSYLRNNIC</sequence>
<dbReference type="Proteomes" id="UP000294412">
    <property type="component" value="Chromosome"/>
</dbReference>
<dbReference type="PANTHER" id="PTHR11735:SF11">
    <property type="entry name" value="TRNA THREONYLCARBAMOYLADENOSINE BIOSYNTHESIS PROTEIN TSAB"/>
    <property type="match status" value="1"/>
</dbReference>
<accession>A0A451D3G1</accession>
<gene>
    <name evidence="5" type="primary">tsaB</name>
    <name evidence="5" type="ORF">ERCICUMA2628_589</name>
</gene>
<dbReference type="Gene3D" id="3.30.420.40">
    <property type="match status" value="2"/>
</dbReference>
<dbReference type="InterPro" id="IPR022496">
    <property type="entry name" value="T6A_TsaB"/>
</dbReference>
<dbReference type="InterPro" id="IPR000905">
    <property type="entry name" value="Gcp-like_dom"/>
</dbReference>
<comment type="similarity">
    <text evidence="1">Belongs to the KAE1 / TsaD family. TsaB subfamily.</text>
</comment>
<organism evidence="5 6">
    <name type="scientific">Candidatus Erwinia haradaeae</name>
    <dbReference type="NCBI Taxonomy" id="1922217"/>
    <lineage>
        <taxon>Bacteria</taxon>
        <taxon>Pseudomonadati</taxon>
        <taxon>Pseudomonadota</taxon>
        <taxon>Gammaproteobacteria</taxon>
        <taxon>Enterobacterales</taxon>
        <taxon>Erwiniaceae</taxon>
        <taxon>Erwinia</taxon>
    </lineage>
</organism>
<dbReference type="RefSeq" id="WP_157993744.1">
    <property type="nucleotide sequence ID" value="NZ_LR217703.1"/>
</dbReference>
<evidence type="ECO:0000256" key="3">
    <source>
        <dbReference type="ARBA" id="ARBA00032446"/>
    </source>
</evidence>
<reference evidence="5 6" key="1">
    <citation type="submission" date="2019-02" db="EMBL/GenBank/DDBJ databases">
        <authorList>
            <person name="Manzano-Marin A."/>
            <person name="Manzano-Marin A."/>
        </authorList>
    </citation>
    <scope>NUCLEOTIDE SEQUENCE [LARGE SCALE GENOMIC DNA]</scope>
    <source>
        <strain evidence="5 6">ErCicuneomaculata</strain>
    </source>
</reference>
<feature type="domain" description="Gcp-like" evidence="4">
    <location>
        <begin position="31"/>
        <end position="221"/>
    </location>
</feature>
<evidence type="ECO:0000313" key="6">
    <source>
        <dbReference type="Proteomes" id="UP000294412"/>
    </source>
</evidence>
<dbReference type="OrthoDB" id="9809995at2"/>
<dbReference type="AlphaFoldDB" id="A0A451D3G1"/>
<dbReference type="NCBIfam" id="TIGR03725">
    <property type="entry name" value="T6A_YeaZ"/>
    <property type="match status" value="1"/>
</dbReference>
<evidence type="ECO:0000259" key="4">
    <source>
        <dbReference type="Pfam" id="PF00814"/>
    </source>
</evidence>
<dbReference type="EMBL" id="LR217703">
    <property type="protein sequence ID" value="VFP80196.1"/>
    <property type="molecule type" value="Genomic_DNA"/>
</dbReference>
<dbReference type="InterPro" id="IPR043129">
    <property type="entry name" value="ATPase_NBD"/>
</dbReference>
<dbReference type="CDD" id="cd24032">
    <property type="entry name" value="ASKHA_NBD_TsaB"/>
    <property type="match status" value="1"/>
</dbReference>
<dbReference type="GO" id="GO:0002949">
    <property type="term" value="P:tRNA threonylcarbamoyladenosine modification"/>
    <property type="evidence" value="ECO:0007669"/>
    <property type="project" value="InterPro"/>
</dbReference>
<dbReference type="GO" id="GO:0005829">
    <property type="term" value="C:cytosol"/>
    <property type="evidence" value="ECO:0007669"/>
    <property type="project" value="TreeGrafter"/>
</dbReference>
<evidence type="ECO:0000256" key="1">
    <source>
        <dbReference type="ARBA" id="ARBA00010493"/>
    </source>
</evidence>
<dbReference type="Pfam" id="PF00814">
    <property type="entry name" value="TsaD"/>
    <property type="match status" value="1"/>
</dbReference>
<dbReference type="PANTHER" id="PTHR11735">
    <property type="entry name" value="TRNA N6-ADENOSINE THREONYLCARBAMOYLTRANSFERASE"/>
    <property type="match status" value="1"/>
</dbReference>
<evidence type="ECO:0000313" key="5">
    <source>
        <dbReference type="EMBL" id="VFP80196.1"/>
    </source>
</evidence>
<evidence type="ECO:0000256" key="2">
    <source>
        <dbReference type="ARBA" id="ARBA00019012"/>
    </source>
</evidence>